<dbReference type="OrthoDB" id="9808602at2"/>
<dbReference type="Pfam" id="PF03808">
    <property type="entry name" value="Glyco_tran_WecG"/>
    <property type="match status" value="1"/>
</dbReference>
<dbReference type="GO" id="GO:0016758">
    <property type="term" value="F:hexosyltransferase activity"/>
    <property type="evidence" value="ECO:0007669"/>
    <property type="project" value="TreeGrafter"/>
</dbReference>
<keyword evidence="1" id="KW-0328">Glycosyltransferase</keyword>
<dbReference type="RefSeq" id="WP_109344364.1">
    <property type="nucleotide sequence ID" value="NZ_CP029343.1"/>
</dbReference>
<evidence type="ECO:0000256" key="1">
    <source>
        <dbReference type="ARBA" id="ARBA00022676"/>
    </source>
</evidence>
<dbReference type="EMBL" id="CP029343">
    <property type="protein sequence ID" value="AWL03972.1"/>
    <property type="molecule type" value="Genomic_DNA"/>
</dbReference>
<sequence>MNERVTLFGCNVDNVSMEETLERVEDFVRAGRPHQHVVVNVDKLVKASRDEDLRRIINACDLVNVDGMPVVWASRLLGKPLKERVAGIDLFEALMRRAADKGWRVFLLGARPDVVREVAATYARRYPALVLAGVRDGYWQGKDAEAGVVRQVRDSRADLLFVAISSPRKEQFLGLYQAEMRIPFAMGVGGSFDVAMGRVKRAPAWMQKAGLEWFFRFLQEPRRMFRRYFIDDMAFIWLVVKEAARTNE</sequence>
<evidence type="ECO:0000256" key="2">
    <source>
        <dbReference type="ARBA" id="ARBA00022679"/>
    </source>
</evidence>
<protein>
    <submittedName>
        <fullName evidence="3">Glycosyltransferase</fullName>
    </submittedName>
</protein>
<dbReference type="InterPro" id="IPR004629">
    <property type="entry name" value="WecG_TagA_CpsF"/>
</dbReference>
<dbReference type="PANTHER" id="PTHR34136">
    <property type="match status" value="1"/>
</dbReference>
<dbReference type="Proteomes" id="UP000245820">
    <property type="component" value="Chromosome"/>
</dbReference>
<dbReference type="PANTHER" id="PTHR34136:SF1">
    <property type="entry name" value="UDP-N-ACETYL-D-MANNOSAMINURONIC ACID TRANSFERASE"/>
    <property type="match status" value="1"/>
</dbReference>
<dbReference type="CDD" id="cd06533">
    <property type="entry name" value="Glyco_transf_WecG_TagA"/>
    <property type="match status" value="1"/>
</dbReference>
<name>A0A2S2DF56_9BURK</name>
<keyword evidence="2 3" id="KW-0808">Transferase</keyword>
<evidence type="ECO:0000313" key="4">
    <source>
        <dbReference type="Proteomes" id="UP000245820"/>
    </source>
</evidence>
<dbReference type="AlphaFoldDB" id="A0A2S2DF56"/>
<accession>A0A2S2DF56</accession>
<reference evidence="3 4" key="1">
    <citation type="submission" date="2018-05" db="EMBL/GenBank/DDBJ databases">
        <title>Complete genome sequence of Massilia oculi sp. nov. CCUG 43427T (=DSM 26321T), the type strain of M. oculi, and comparison with genome sequences of other Massilia strains.</title>
        <authorList>
            <person name="Zhu B."/>
        </authorList>
    </citation>
    <scope>NUCLEOTIDE SEQUENCE [LARGE SCALE GENOMIC DNA]</scope>
    <source>
        <strain evidence="3 4">CCUG 43427</strain>
    </source>
</reference>
<keyword evidence="4" id="KW-1185">Reference proteome</keyword>
<proteinExistence type="predicted"/>
<dbReference type="KEGG" id="mtim:DIR46_05650"/>
<organism evidence="3 4">
    <name type="scientific">Massilia oculi</name>
    <dbReference type="NCBI Taxonomy" id="945844"/>
    <lineage>
        <taxon>Bacteria</taxon>
        <taxon>Pseudomonadati</taxon>
        <taxon>Pseudomonadota</taxon>
        <taxon>Betaproteobacteria</taxon>
        <taxon>Burkholderiales</taxon>
        <taxon>Oxalobacteraceae</taxon>
        <taxon>Telluria group</taxon>
        <taxon>Massilia</taxon>
    </lineage>
</organism>
<dbReference type="NCBIfam" id="TIGR00696">
    <property type="entry name" value="wecG_tagA_cpsF"/>
    <property type="match status" value="1"/>
</dbReference>
<evidence type="ECO:0000313" key="3">
    <source>
        <dbReference type="EMBL" id="AWL03972.1"/>
    </source>
</evidence>
<gene>
    <name evidence="3" type="ORF">DIR46_05650</name>
</gene>